<dbReference type="Gene3D" id="3.30.70.890">
    <property type="entry name" value="GHMP kinase, C-terminal domain"/>
    <property type="match status" value="1"/>
</dbReference>
<protein>
    <submittedName>
        <fullName evidence="12">Mevalonate kinase</fullName>
    </submittedName>
</protein>
<evidence type="ECO:0000259" key="11">
    <source>
        <dbReference type="Pfam" id="PF08544"/>
    </source>
</evidence>
<evidence type="ECO:0000256" key="9">
    <source>
        <dbReference type="ARBA" id="ARBA00029438"/>
    </source>
</evidence>
<dbReference type="OrthoDB" id="9764892at2"/>
<dbReference type="InterPro" id="IPR014721">
    <property type="entry name" value="Ribsml_uS5_D2-typ_fold_subgr"/>
</dbReference>
<dbReference type="AlphaFoldDB" id="A0A0R2LMV4"/>
<organism evidence="12 13">
    <name type="scientific">Ligilactobacillus pobuzihii</name>
    <dbReference type="NCBI Taxonomy" id="449659"/>
    <lineage>
        <taxon>Bacteria</taxon>
        <taxon>Bacillati</taxon>
        <taxon>Bacillota</taxon>
        <taxon>Bacilli</taxon>
        <taxon>Lactobacillales</taxon>
        <taxon>Lactobacillaceae</taxon>
        <taxon>Ligilactobacillus</taxon>
    </lineage>
</organism>
<evidence type="ECO:0000256" key="8">
    <source>
        <dbReference type="ARBA" id="ARBA00023098"/>
    </source>
</evidence>
<evidence type="ECO:0000256" key="7">
    <source>
        <dbReference type="ARBA" id="ARBA00022842"/>
    </source>
</evidence>
<evidence type="ECO:0000256" key="5">
    <source>
        <dbReference type="ARBA" id="ARBA00022777"/>
    </source>
</evidence>
<keyword evidence="1" id="KW-0963">Cytoplasm</keyword>
<keyword evidence="5 12" id="KW-0418">Kinase</keyword>
<keyword evidence="7" id="KW-0460">Magnesium</keyword>
<dbReference type="InterPro" id="IPR013750">
    <property type="entry name" value="GHMP_kinase_C_dom"/>
</dbReference>
<dbReference type="NCBIfam" id="TIGR00549">
    <property type="entry name" value="mevalon_kin"/>
    <property type="match status" value="1"/>
</dbReference>
<comment type="pathway">
    <text evidence="9">Isoprenoid biosynthesis; isopentenyl diphosphate biosynthesis via mevalonate pathway; isopentenyl diphosphate from (R)-mevalonate: step 1/3.</text>
</comment>
<dbReference type="PANTHER" id="PTHR43290">
    <property type="entry name" value="MEVALONATE KINASE"/>
    <property type="match status" value="1"/>
</dbReference>
<dbReference type="Pfam" id="PF00288">
    <property type="entry name" value="GHMP_kinases_N"/>
    <property type="match status" value="1"/>
</dbReference>
<evidence type="ECO:0000259" key="10">
    <source>
        <dbReference type="Pfam" id="PF00288"/>
    </source>
</evidence>
<dbReference type="EMBL" id="JQCN01000001">
    <property type="protein sequence ID" value="KRO02806.1"/>
    <property type="molecule type" value="Genomic_DNA"/>
</dbReference>
<reference evidence="12 13" key="1">
    <citation type="journal article" date="2015" name="Genome Announc.">
        <title>Expanding the biotechnology potential of lactobacilli through comparative genomics of 213 strains and associated genera.</title>
        <authorList>
            <person name="Sun Z."/>
            <person name="Harris H.M."/>
            <person name="McCann A."/>
            <person name="Guo C."/>
            <person name="Argimon S."/>
            <person name="Zhang W."/>
            <person name="Yang X."/>
            <person name="Jeffery I.B."/>
            <person name="Cooney J.C."/>
            <person name="Kagawa T.F."/>
            <person name="Liu W."/>
            <person name="Song Y."/>
            <person name="Salvetti E."/>
            <person name="Wrobel A."/>
            <person name="Rasinkangas P."/>
            <person name="Parkhill J."/>
            <person name="Rea M.C."/>
            <person name="O'Sullivan O."/>
            <person name="Ritari J."/>
            <person name="Douillard F.P."/>
            <person name="Paul Ross R."/>
            <person name="Yang R."/>
            <person name="Briner A.E."/>
            <person name="Felis G.E."/>
            <person name="de Vos W.M."/>
            <person name="Barrangou R."/>
            <person name="Klaenhammer T.R."/>
            <person name="Caufield P.W."/>
            <person name="Cui Y."/>
            <person name="Zhang H."/>
            <person name="O'Toole P.W."/>
        </authorList>
    </citation>
    <scope>NUCLEOTIDE SEQUENCE [LARGE SCALE GENOMIC DNA]</scope>
    <source>
        <strain evidence="12 13">NBRC 103219</strain>
    </source>
</reference>
<keyword evidence="6" id="KW-0067">ATP-binding</keyword>
<dbReference type="GO" id="GO:0019287">
    <property type="term" value="P:isopentenyl diphosphate biosynthetic process, mevalonate pathway"/>
    <property type="evidence" value="ECO:0007669"/>
    <property type="project" value="UniProtKB-UniPathway"/>
</dbReference>
<dbReference type="Gene3D" id="3.30.230.10">
    <property type="match status" value="1"/>
</dbReference>
<dbReference type="Proteomes" id="UP000051886">
    <property type="component" value="Unassembled WGS sequence"/>
</dbReference>
<sequence>MEQKVDGIGHSHAKIILIGEHSVVYGKPAIALPLTTIQATAKLYFTNDSQQILQSSYFDGPLNKMPPAMLGLSHMITRILSQFHQEKIGFTLKIQSQLPAERGMGSSAAVAIAIIRCLYNAFNLKLTHNQTLRLANISETDTHKNPSGLDAATAASENPIWLIRGKELVPLPITMNAYLLICDSGVKGQTSKAIKVVSDNLAKDPSLTQKHLDELGALSSKVREQLAQNDVSGLGDSLNSAQKHLHLIGVSSQKLEKLIKIALQNGSLGSKLTGGGRGGCFINLTQSRATAEKLAVILKEYGVTKSWIQPLSSEIGGL</sequence>
<feature type="domain" description="GHMP kinase N-terminal" evidence="10">
    <location>
        <begin position="78"/>
        <end position="155"/>
    </location>
</feature>
<dbReference type="InterPro" id="IPR006205">
    <property type="entry name" value="Mev_gal_kin"/>
</dbReference>
<dbReference type="SUPFAM" id="SSF54211">
    <property type="entry name" value="Ribosomal protein S5 domain 2-like"/>
    <property type="match status" value="1"/>
</dbReference>
<dbReference type="RefSeq" id="WP_017868211.1">
    <property type="nucleotide sequence ID" value="NZ_BJYB01000001.1"/>
</dbReference>
<keyword evidence="3" id="KW-0808">Transferase</keyword>
<gene>
    <name evidence="12" type="ORF">IV66_GL000233</name>
</gene>
<comment type="caution">
    <text evidence="12">The sequence shown here is derived from an EMBL/GenBank/DDBJ whole genome shotgun (WGS) entry which is preliminary data.</text>
</comment>
<dbReference type="PATRIC" id="fig|449659.4.peg.231"/>
<name>A0A0R2LMV4_9LACO</name>
<dbReference type="PANTHER" id="PTHR43290:SF2">
    <property type="entry name" value="MEVALONATE KINASE"/>
    <property type="match status" value="1"/>
</dbReference>
<dbReference type="UniPathway" id="UPA00057">
    <property type="reaction ID" value="UER00098"/>
</dbReference>
<evidence type="ECO:0000256" key="6">
    <source>
        <dbReference type="ARBA" id="ARBA00022840"/>
    </source>
</evidence>
<dbReference type="GO" id="GO:0005524">
    <property type="term" value="F:ATP binding"/>
    <property type="evidence" value="ECO:0007669"/>
    <property type="project" value="UniProtKB-KW"/>
</dbReference>
<dbReference type="InterPro" id="IPR036554">
    <property type="entry name" value="GHMP_kinase_C_sf"/>
</dbReference>
<dbReference type="InterPro" id="IPR006204">
    <property type="entry name" value="GHMP_kinase_N_dom"/>
</dbReference>
<keyword evidence="2" id="KW-0444">Lipid biosynthesis</keyword>
<keyword evidence="4" id="KW-0547">Nucleotide-binding</keyword>
<dbReference type="PRINTS" id="PR00959">
    <property type="entry name" value="MEVGALKINASE"/>
</dbReference>
<dbReference type="GO" id="GO:0005829">
    <property type="term" value="C:cytosol"/>
    <property type="evidence" value="ECO:0007669"/>
    <property type="project" value="TreeGrafter"/>
</dbReference>
<dbReference type="GO" id="GO:0004496">
    <property type="term" value="F:mevalonate kinase activity"/>
    <property type="evidence" value="ECO:0007669"/>
    <property type="project" value="InterPro"/>
</dbReference>
<keyword evidence="13" id="KW-1185">Reference proteome</keyword>
<feature type="domain" description="GHMP kinase C-terminal" evidence="11">
    <location>
        <begin position="223"/>
        <end position="302"/>
    </location>
</feature>
<evidence type="ECO:0000256" key="3">
    <source>
        <dbReference type="ARBA" id="ARBA00022679"/>
    </source>
</evidence>
<dbReference type="STRING" id="449659.IV66_GL000233"/>
<keyword evidence="8" id="KW-0443">Lipid metabolism</keyword>
<accession>A0A0R2LMV4</accession>
<evidence type="ECO:0000256" key="1">
    <source>
        <dbReference type="ARBA" id="ARBA00022490"/>
    </source>
</evidence>
<evidence type="ECO:0000313" key="13">
    <source>
        <dbReference type="Proteomes" id="UP000051886"/>
    </source>
</evidence>
<evidence type="ECO:0000313" key="12">
    <source>
        <dbReference type="EMBL" id="KRO02806.1"/>
    </source>
</evidence>
<evidence type="ECO:0000256" key="2">
    <source>
        <dbReference type="ARBA" id="ARBA00022516"/>
    </source>
</evidence>
<dbReference type="Pfam" id="PF08544">
    <property type="entry name" value="GHMP_kinases_C"/>
    <property type="match status" value="1"/>
</dbReference>
<evidence type="ECO:0000256" key="4">
    <source>
        <dbReference type="ARBA" id="ARBA00022741"/>
    </source>
</evidence>
<dbReference type="InterPro" id="IPR020568">
    <property type="entry name" value="Ribosomal_Su5_D2-typ_SF"/>
</dbReference>
<dbReference type="SUPFAM" id="SSF55060">
    <property type="entry name" value="GHMP Kinase, C-terminal domain"/>
    <property type="match status" value="1"/>
</dbReference>
<proteinExistence type="predicted"/>